<keyword evidence="2" id="KW-1185">Reference proteome</keyword>
<evidence type="ECO:0000313" key="1">
    <source>
        <dbReference type="EMBL" id="KAI3891073.1"/>
    </source>
</evidence>
<evidence type="ECO:0000313" key="2">
    <source>
        <dbReference type="Proteomes" id="UP001202328"/>
    </source>
</evidence>
<proteinExistence type="predicted"/>
<name>A0AAD4SBL7_9MAGN</name>
<accession>A0AAD4SBL7</accession>
<sequence length="86" mass="9581">MPLLFDVDGVILSYCASEFKCLTIWYGSCRVRGLGSRGGLDTHRAEILKIQFRSVDKAISLYRIFVLLSFTLATAANPDSSGVRRH</sequence>
<comment type="caution">
    <text evidence="1">The sequence shown here is derived from an EMBL/GenBank/DDBJ whole genome shotgun (WGS) entry which is preliminary data.</text>
</comment>
<gene>
    <name evidence="1" type="ORF">MKW98_007378</name>
</gene>
<dbReference type="AlphaFoldDB" id="A0AAD4SBL7"/>
<organism evidence="1 2">
    <name type="scientific">Papaver atlanticum</name>
    <dbReference type="NCBI Taxonomy" id="357466"/>
    <lineage>
        <taxon>Eukaryota</taxon>
        <taxon>Viridiplantae</taxon>
        <taxon>Streptophyta</taxon>
        <taxon>Embryophyta</taxon>
        <taxon>Tracheophyta</taxon>
        <taxon>Spermatophyta</taxon>
        <taxon>Magnoliopsida</taxon>
        <taxon>Ranunculales</taxon>
        <taxon>Papaveraceae</taxon>
        <taxon>Papaveroideae</taxon>
        <taxon>Papaver</taxon>
    </lineage>
</organism>
<reference evidence="1" key="1">
    <citation type="submission" date="2022-04" db="EMBL/GenBank/DDBJ databases">
        <title>A functionally conserved STORR gene fusion in Papaver species that diverged 16.8 million years ago.</title>
        <authorList>
            <person name="Catania T."/>
        </authorList>
    </citation>
    <scope>NUCLEOTIDE SEQUENCE</scope>
    <source>
        <strain evidence="1">S-188037</strain>
    </source>
</reference>
<dbReference type="EMBL" id="JAJJMB010012081">
    <property type="protein sequence ID" value="KAI3891073.1"/>
    <property type="molecule type" value="Genomic_DNA"/>
</dbReference>
<dbReference type="Proteomes" id="UP001202328">
    <property type="component" value="Unassembled WGS sequence"/>
</dbReference>
<protein>
    <submittedName>
        <fullName evidence="1">Uncharacterized protein</fullName>
    </submittedName>
</protein>